<protein>
    <recommendedName>
        <fullName evidence="1">RNase H type-1 domain-containing protein</fullName>
    </recommendedName>
</protein>
<proteinExistence type="predicted"/>
<accession>A0ABQ9K9H9</accession>
<evidence type="ECO:0000313" key="3">
    <source>
        <dbReference type="Proteomes" id="UP001174677"/>
    </source>
</evidence>
<dbReference type="InterPro" id="IPR044730">
    <property type="entry name" value="RNase_H-like_dom_plant"/>
</dbReference>
<keyword evidence="3" id="KW-1185">Reference proteome</keyword>
<dbReference type="PANTHER" id="PTHR47074">
    <property type="entry name" value="BNAC02G40300D PROTEIN"/>
    <property type="match status" value="1"/>
</dbReference>
<dbReference type="PANTHER" id="PTHR47074:SF73">
    <property type="entry name" value="OS04G0448401 PROTEIN"/>
    <property type="match status" value="1"/>
</dbReference>
<sequence length="203" mass="22845">MLFWCDYARAIWFSSACSYKPNSMGFPSFARWWIAVDQEFHADYDSLNLIALVCWHSWKERNRVVFHHVQPNPCYVTRQISKCFNEIFQTTTPISSMVPSSSVSNSPSNWTPPSTGFIKFNFNASWKEGSSIAAIVVIARNSKGDLIDGYAKKVIIASPLSGEANAFLQAIRLAMATGVKSIILETDYLIIFSTFQGKQDGNY</sequence>
<evidence type="ECO:0000259" key="1">
    <source>
        <dbReference type="Pfam" id="PF13456"/>
    </source>
</evidence>
<dbReference type="Proteomes" id="UP001174677">
    <property type="component" value="Unassembled WGS sequence"/>
</dbReference>
<name>A0ABQ9K9H9_HEVBR</name>
<dbReference type="InterPro" id="IPR002156">
    <property type="entry name" value="RNaseH_domain"/>
</dbReference>
<organism evidence="2 3">
    <name type="scientific">Hevea brasiliensis</name>
    <name type="common">Para rubber tree</name>
    <name type="synonym">Siphonia brasiliensis</name>
    <dbReference type="NCBI Taxonomy" id="3981"/>
    <lineage>
        <taxon>Eukaryota</taxon>
        <taxon>Viridiplantae</taxon>
        <taxon>Streptophyta</taxon>
        <taxon>Embryophyta</taxon>
        <taxon>Tracheophyta</taxon>
        <taxon>Spermatophyta</taxon>
        <taxon>Magnoliopsida</taxon>
        <taxon>eudicotyledons</taxon>
        <taxon>Gunneridae</taxon>
        <taxon>Pentapetalae</taxon>
        <taxon>rosids</taxon>
        <taxon>fabids</taxon>
        <taxon>Malpighiales</taxon>
        <taxon>Euphorbiaceae</taxon>
        <taxon>Crotonoideae</taxon>
        <taxon>Micrandreae</taxon>
        <taxon>Hevea</taxon>
    </lineage>
</organism>
<dbReference type="InterPro" id="IPR052929">
    <property type="entry name" value="RNase_H-like_EbsB-rel"/>
</dbReference>
<evidence type="ECO:0000313" key="2">
    <source>
        <dbReference type="EMBL" id="KAJ9128821.1"/>
    </source>
</evidence>
<reference evidence="2 3" key="1">
    <citation type="journal article" date="2023" name="Plant Biotechnol. J.">
        <title>Chromosome-level wild Hevea brasiliensis genome provides new tools for genomic-assisted breeding and valuable loci to elevate rubber yield.</title>
        <authorList>
            <person name="Cheng H."/>
            <person name="Song X."/>
            <person name="Hu Y."/>
            <person name="Wu T."/>
            <person name="Yang Q."/>
            <person name="An Z."/>
            <person name="Feng S."/>
            <person name="Deng Z."/>
            <person name="Wu W."/>
            <person name="Zeng X."/>
            <person name="Tu M."/>
            <person name="Wang X."/>
            <person name="Huang H."/>
        </authorList>
    </citation>
    <scope>NUCLEOTIDE SEQUENCE [LARGE SCALE GENOMIC DNA]</scope>
    <source>
        <strain evidence="2">MT/VB/25A 57/8</strain>
    </source>
</reference>
<dbReference type="Pfam" id="PF13456">
    <property type="entry name" value="RVT_3"/>
    <property type="match status" value="1"/>
</dbReference>
<dbReference type="EMBL" id="JARPOI010000375">
    <property type="protein sequence ID" value="KAJ9128821.1"/>
    <property type="molecule type" value="Genomic_DNA"/>
</dbReference>
<gene>
    <name evidence="2" type="ORF">P3X46_034440</name>
</gene>
<feature type="domain" description="RNase H type-1" evidence="1">
    <location>
        <begin position="121"/>
        <end position="200"/>
    </location>
</feature>
<comment type="caution">
    <text evidence="2">The sequence shown here is derived from an EMBL/GenBank/DDBJ whole genome shotgun (WGS) entry which is preliminary data.</text>
</comment>
<dbReference type="CDD" id="cd06222">
    <property type="entry name" value="RNase_H_like"/>
    <property type="match status" value="1"/>
</dbReference>